<dbReference type="Gene3D" id="1.10.238.10">
    <property type="entry name" value="EF-hand"/>
    <property type="match status" value="1"/>
</dbReference>
<evidence type="ECO:0000313" key="5">
    <source>
        <dbReference type="EMBL" id="CAB4320742.1"/>
    </source>
</evidence>
<dbReference type="EMBL" id="CAEKKB010000008">
    <property type="protein sequence ID" value="CAB4320742.1"/>
    <property type="molecule type" value="Genomic_DNA"/>
</dbReference>
<evidence type="ECO:0000256" key="1">
    <source>
        <dbReference type="ARBA" id="ARBA00022737"/>
    </source>
</evidence>
<feature type="domain" description="EF-hand" evidence="4">
    <location>
        <begin position="31"/>
        <end position="66"/>
    </location>
</feature>
<accession>A0A6J5Y887</accession>
<dbReference type="SUPFAM" id="SSF47473">
    <property type="entry name" value="EF-hand"/>
    <property type="match status" value="1"/>
</dbReference>
<name>A0A6J5Y887_PRUAR</name>
<keyword evidence="3" id="KW-0472">Membrane</keyword>
<dbReference type="InterPro" id="IPR045198">
    <property type="entry name" value="CNBL1-10"/>
</dbReference>
<comment type="subcellular location">
    <subcellularLocation>
        <location evidence="3">Membrane</location>
    </subcellularLocation>
</comment>
<evidence type="ECO:0000256" key="3">
    <source>
        <dbReference type="RuleBase" id="RU369080"/>
    </source>
</evidence>
<dbReference type="OrthoDB" id="191686at2759"/>
<dbReference type="GO" id="GO:0005509">
    <property type="term" value="F:calcium ion binding"/>
    <property type="evidence" value="ECO:0007669"/>
    <property type="project" value="UniProtKB-UniRule"/>
</dbReference>
<dbReference type="AlphaFoldDB" id="A0A6J5Y887"/>
<dbReference type="GO" id="GO:0019900">
    <property type="term" value="F:kinase binding"/>
    <property type="evidence" value="ECO:0007669"/>
    <property type="project" value="UniProtKB-UniRule"/>
</dbReference>
<comment type="subunit">
    <text evidence="3">Homodimer. Interacts with CIPK.</text>
</comment>
<dbReference type="GO" id="GO:0019722">
    <property type="term" value="P:calcium-mediated signaling"/>
    <property type="evidence" value="ECO:0007669"/>
    <property type="project" value="UniProtKB-UniRule"/>
</dbReference>
<protein>
    <recommendedName>
        <fullName evidence="3">Calcineurin B-like protein</fullName>
    </recommendedName>
</protein>
<keyword evidence="3" id="KW-0106">Calcium</keyword>
<proteinExistence type="inferred from homology"/>
<dbReference type="PRINTS" id="PR00450">
    <property type="entry name" value="RECOVERIN"/>
</dbReference>
<sequence length="136" mass="15968">MYNPRQRSEREEASRSSLEEFQLALFRTPYGENLFLDRVFNLFDEKKNGVFEFDEFVHALNVFHPYASADDKIVVIAFRLYDLRQTGFIEREEVKQMVIAIMMESDLKLSNDLLESIIDNVSTTQLCKFGCCFTGW</sequence>
<comment type="similarity">
    <text evidence="2 3">Belongs to the calcineurin regulatory subunit family.</text>
</comment>
<dbReference type="Proteomes" id="UP000507245">
    <property type="component" value="Unassembled WGS sequence"/>
</dbReference>
<comment type="function">
    <text evidence="3">Acts as a calcium sensor. CBL proteins interact with CIPK serine-threonine protein kinases. Binding of a CBL protein to the regulatory NAF domain of a CIPK protein lead to the activation of the kinase in a calcium-dependent manner.</text>
</comment>
<evidence type="ECO:0000259" key="4">
    <source>
        <dbReference type="PROSITE" id="PS50222"/>
    </source>
</evidence>
<evidence type="ECO:0000256" key="2">
    <source>
        <dbReference type="ARBA" id="ARBA00023774"/>
    </source>
</evidence>
<keyword evidence="6" id="KW-1185">Reference proteome</keyword>
<feature type="domain" description="EF-hand" evidence="4">
    <location>
        <begin position="69"/>
        <end position="104"/>
    </location>
</feature>
<dbReference type="InterPro" id="IPR002048">
    <property type="entry name" value="EF_hand_dom"/>
</dbReference>
<dbReference type="PANTHER" id="PTHR23056:SF26">
    <property type="entry name" value="CALCINEURIN B-LIKE PROTEIN 10"/>
    <property type="match status" value="1"/>
</dbReference>
<keyword evidence="1 3" id="KW-0677">Repeat</keyword>
<dbReference type="InterPro" id="IPR011992">
    <property type="entry name" value="EF-hand-dom_pair"/>
</dbReference>
<dbReference type="PROSITE" id="PS50222">
    <property type="entry name" value="EF_HAND_2"/>
    <property type="match status" value="2"/>
</dbReference>
<dbReference type="PANTHER" id="PTHR23056">
    <property type="entry name" value="CALCINEURIN B"/>
    <property type="match status" value="1"/>
</dbReference>
<gene>
    <name evidence="5" type="ORF">ORAREDHAP_LOCUS49703</name>
</gene>
<keyword evidence="3" id="KW-0479">Metal-binding</keyword>
<dbReference type="GO" id="GO:0016020">
    <property type="term" value="C:membrane"/>
    <property type="evidence" value="ECO:0007669"/>
    <property type="project" value="UniProtKB-SubCell"/>
</dbReference>
<organism evidence="5 6">
    <name type="scientific">Prunus armeniaca</name>
    <name type="common">Apricot</name>
    <name type="synonym">Armeniaca vulgaris</name>
    <dbReference type="NCBI Taxonomy" id="36596"/>
    <lineage>
        <taxon>Eukaryota</taxon>
        <taxon>Viridiplantae</taxon>
        <taxon>Streptophyta</taxon>
        <taxon>Embryophyta</taxon>
        <taxon>Tracheophyta</taxon>
        <taxon>Spermatophyta</taxon>
        <taxon>Magnoliopsida</taxon>
        <taxon>eudicotyledons</taxon>
        <taxon>Gunneridae</taxon>
        <taxon>Pentapetalae</taxon>
        <taxon>rosids</taxon>
        <taxon>fabids</taxon>
        <taxon>Rosales</taxon>
        <taxon>Rosaceae</taxon>
        <taxon>Amygdaloideae</taxon>
        <taxon>Amygdaleae</taxon>
        <taxon>Prunus</taxon>
    </lineage>
</organism>
<reference evidence="6" key="1">
    <citation type="journal article" date="2020" name="Genome Biol.">
        <title>Gamete binning: chromosome-level and haplotype-resolved genome assembly enabled by high-throughput single-cell sequencing of gamete genomes.</title>
        <authorList>
            <person name="Campoy J.A."/>
            <person name="Sun H."/>
            <person name="Goel M."/>
            <person name="Jiao W.-B."/>
            <person name="Folz-Donahue K."/>
            <person name="Wang N."/>
            <person name="Rubio M."/>
            <person name="Liu C."/>
            <person name="Kukat C."/>
            <person name="Ruiz D."/>
            <person name="Huettel B."/>
            <person name="Schneeberger K."/>
        </authorList>
    </citation>
    <scope>NUCLEOTIDE SEQUENCE [LARGE SCALE GENOMIC DNA]</scope>
    <source>
        <strain evidence="6">cv. Rojo Pasion</strain>
    </source>
</reference>
<evidence type="ECO:0000313" key="6">
    <source>
        <dbReference type="Proteomes" id="UP000507245"/>
    </source>
</evidence>